<dbReference type="AlphaFoldDB" id="A0A1I7DP04"/>
<accession>A0A1I7DP04</accession>
<proteinExistence type="predicted"/>
<reference evidence="4" key="1">
    <citation type="submission" date="2016-10" db="EMBL/GenBank/DDBJ databases">
        <authorList>
            <person name="Varghese N."/>
            <person name="Submissions S."/>
        </authorList>
    </citation>
    <scope>NUCLEOTIDE SEQUENCE [LARGE SCALE GENOMIC DNA]</scope>
    <source>
        <strain evidence="4">DSM 17465</strain>
    </source>
</reference>
<dbReference type="Pfam" id="PF00565">
    <property type="entry name" value="SNase"/>
    <property type="match status" value="1"/>
</dbReference>
<evidence type="ECO:0000259" key="2">
    <source>
        <dbReference type="Pfam" id="PF00565"/>
    </source>
</evidence>
<feature type="signal peptide" evidence="1">
    <location>
        <begin position="1"/>
        <end position="20"/>
    </location>
</feature>
<feature type="chain" id="PRO_5010187746" evidence="1">
    <location>
        <begin position="21"/>
        <end position="249"/>
    </location>
</feature>
<keyword evidence="1" id="KW-0732">Signal</keyword>
<dbReference type="Proteomes" id="UP000183371">
    <property type="component" value="Unassembled WGS sequence"/>
</dbReference>
<protein>
    <submittedName>
        <fullName evidence="3">Nuclease homologue</fullName>
    </submittedName>
</protein>
<sequence length="249" mass="27422">MRWFLAFLCGVLIGIGSSAAGPCDEAEVSEQGLPTVLVDDALASPLKFAASDGAFYYLSDLTFPEAPHALGQELSGGRQVFVKALVAQKDRWGRLPAILLDREMSDLSGKLVEGGLAIVKPQLRAFNCLKFLINLESEARRKNVGLWVVKNVINDYKSISYEQIGLYGLVEASVISVGQTRSKTYLNFGERWTEDLTGIIQRGKLADFSEFGHDLSVMKGKRVRLRGVLQLNQGPQIELKHPAQLELLD</sequence>
<dbReference type="SUPFAM" id="SSF50199">
    <property type="entry name" value="Staphylococcal nuclease"/>
    <property type="match status" value="1"/>
</dbReference>
<evidence type="ECO:0000313" key="4">
    <source>
        <dbReference type="Proteomes" id="UP000183371"/>
    </source>
</evidence>
<dbReference type="Gene3D" id="2.40.50.90">
    <property type="match status" value="1"/>
</dbReference>
<name>A0A1I7DP04_9HYPH</name>
<feature type="domain" description="TNase-like" evidence="2">
    <location>
        <begin position="82"/>
        <end position="147"/>
    </location>
</feature>
<gene>
    <name evidence="3" type="ORF">SAMN05444141_109250</name>
</gene>
<dbReference type="EMBL" id="FPBD01000009">
    <property type="protein sequence ID" value="SFU13403.1"/>
    <property type="molecule type" value="Genomic_DNA"/>
</dbReference>
<dbReference type="RefSeq" id="WP_208609250.1">
    <property type="nucleotide sequence ID" value="NZ_FPBD01000009.1"/>
</dbReference>
<evidence type="ECO:0000256" key="1">
    <source>
        <dbReference type="SAM" id="SignalP"/>
    </source>
</evidence>
<organism evidence="3 4">
    <name type="scientific">Pseudovibrio denitrificans</name>
    <dbReference type="NCBI Taxonomy" id="258256"/>
    <lineage>
        <taxon>Bacteria</taxon>
        <taxon>Pseudomonadati</taxon>
        <taxon>Pseudomonadota</taxon>
        <taxon>Alphaproteobacteria</taxon>
        <taxon>Hyphomicrobiales</taxon>
        <taxon>Stappiaceae</taxon>
        <taxon>Pseudovibrio</taxon>
    </lineage>
</organism>
<evidence type="ECO:0000313" key="3">
    <source>
        <dbReference type="EMBL" id="SFU13403.1"/>
    </source>
</evidence>
<dbReference type="InterPro" id="IPR035437">
    <property type="entry name" value="SNase_OB-fold_sf"/>
</dbReference>
<dbReference type="InterPro" id="IPR016071">
    <property type="entry name" value="Staphylococal_nuclease_OB-fold"/>
</dbReference>
<keyword evidence="4" id="KW-1185">Reference proteome</keyword>